<protein>
    <submittedName>
        <fullName evidence="1">Uncharacterized protein</fullName>
    </submittedName>
</protein>
<name>A0A381WUR7_9ZZZZ</name>
<gene>
    <name evidence="1" type="ORF">METZ01_LOCUS108537</name>
</gene>
<accession>A0A381WUR7</accession>
<evidence type="ECO:0000313" key="1">
    <source>
        <dbReference type="EMBL" id="SVA55683.1"/>
    </source>
</evidence>
<reference evidence="1" key="1">
    <citation type="submission" date="2018-05" db="EMBL/GenBank/DDBJ databases">
        <authorList>
            <person name="Lanie J.A."/>
            <person name="Ng W.-L."/>
            <person name="Kazmierczak K.M."/>
            <person name="Andrzejewski T.M."/>
            <person name="Davidsen T.M."/>
            <person name="Wayne K.J."/>
            <person name="Tettelin H."/>
            <person name="Glass J.I."/>
            <person name="Rusch D."/>
            <person name="Podicherti R."/>
            <person name="Tsui H.-C.T."/>
            <person name="Winkler M.E."/>
        </authorList>
    </citation>
    <scope>NUCLEOTIDE SEQUENCE</scope>
</reference>
<dbReference type="EMBL" id="UINC01012801">
    <property type="protein sequence ID" value="SVA55683.1"/>
    <property type="molecule type" value="Genomic_DNA"/>
</dbReference>
<proteinExistence type="predicted"/>
<organism evidence="1">
    <name type="scientific">marine metagenome</name>
    <dbReference type="NCBI Taxonomy" id="408172"/>
    <lineage>
        <taxon>unclassified sequences</taxon>
        <taxon>metagenomes</taxon>
        <taxon>ecological metagenomes</taxon>
    </lineage>
</organism>
<dbReference type="AlphaFoldDB" id="A0A381WUR7"/>
<sequence>MFISAIKLSILLDKSGLSFFNLVKKLIEPVTNWAGLTEILLLNFLLFDSSRCFGFTQDGLKQFCVITSWLATCPRNIINAYLLAGIVFPRTENIP</sequence>